<dbReference type="InterPro" id="IPR050125">
    <property type="entry name" value="GPCR_opsins"/>
</dbReference>
<dbReference type="Proteomes" id="UP000007303">
    <property type="component" value="Unassembled WGS sequence"/>
</dbReference>
<feature type="transmembrane region" description="Helical" evidence="8">
    <location>
        <begin position="70"/>
        <end position="92"/>
    </location>
</feature>
<evidence type="ECO:0000259" key="9">
    <source>
        <dbReference type="PROSITE" id="PS50262"/>
    </source>
</evidence>
<dbReference type="PANTHER" id="PTHR24240">
    <property type="entry name" value="OPSIN"/>
    <property type="match status" value="1"/>
</dbReference>
<feature type="transmembrane region" description="Helical" evidence="8">
    <location>
        <begin position="112"/>
        <end position="134"/>
    </location>
</feature>
<dbReference type="HOGENOM" id="CLU_009579_3_0_1"/>
<reference evidence="10" key="3">
    <citation type="submission" date="2025-09" db="UniProtKB">
        <authorList>
            <consortium name="Ensembl"/>
        </authorList>
    </citation>
    <scope>IDENTIFICATION</scope>
</reference>
<dbReference type="SUPFAM" id="SSF81321">
    <property type="entry name" value="Family A G protein-coupled receptor-like"/>
    <property type="match status" value="1"/>
</dbReference>
<keyword evidence="5 8" id="KW-0472">Membrane</keyword>
<evidence type="ECO:0000256" key="8">
    <source>
        <dbReference type="SAM" id="Phobius"/>
    </source>
</evidence>
<dbReference type="OMA" id="YLKTCYS"/>
<dbReference type="GO" id="GO:0016020">
    <property type="term" value="C:membrane"/>
    <property type="evidence" value="ECO:0007669"/>
    <property type="project" value="UniProtKB-SubCell"/>
</dbReference>
<dbReference type="Ensembl" id="ENSTNIT00000003991.1">
    <property type="protein sequence ID" value="ENSTNIP00000002449.1"/>
    <property type="gene ID" value="ENSTNIG00000000925.1"/>
</dbReference>
<evidence type="ECO:0000256" key="7">
    <source>
        <dbReference type="ARBA" id="ARBA00023224"/>
    </source>
</evidence>
<feature type="transmembrane region" description="Helical" evidence="8">
    <location>
        <begin position="36"/>
        <end position="58"/>
    </location>
</feature>
<feature type="transmembrane region" description="Helical" evidence="8">
    <location>
        <begin position="155"/>
        <end position="174"/>
    </location>
</feature>
<evidence type="ECO:0000313" key="11">
    <source>
        <dbReference type="Proteomes" id="UP000007303"/>
    </source>
</evidence>
<reference evidence="11" key="1">
    <citation type="journal article" date="2004" name="Nature">
        <title>Genome duplication in the teleost fish Tetraodon nigroviridis reveals the early vertebrate proto-karyotype.</title>
        <authorList>
            <person name="Jaillon O."/>
            <person name="Aury J.-M."/>
            <person name="Brunet F."/>
            <person name="Petit J.-L."/>
            <person name="Stange-Thomann N."/>
            <person name="Mauceli E."/>
            <person name="Bouneau L."/>
            <person name="Fischer C."/>
            <person name="Ozouf-Costaz C."/>
            <person name="Bernot A."/>
            <person name="Nicaud S."/>
            <person name="Jaffe D."/>
            <person name="Fisher S."/>
            <person name="Lutfalla G."/>
            <person name="Dossat C."/>
            <person name="Segurens B."/>
            <person name="Dasilva C."/>
            <person name="Salanoubat M."/>
            <person name="Levy M."/>
            <person name="Boudet N."/>
            <person name="Castellano S."/>
            <person name="Anthouard V."/>
            <person name="Jubin C."/>
            <person name="Castelli V."/>
            <person name="Katinka M."/>
            <person name="Vacherie B."/>
            <person name="Biemont C."/>
            <person name="Skalli Z."/>
            <person name="Cattolico L."/>
            <person name="Poulain J."/>
            <person name="De Berardinis V."/>
            <person name="Cruaud C."/>
            <person name="Duprat S."/>
            <person name="Brottier P."/>
            <person name="Coutanceau J.-P."/>
            <person name="Gouzy J."/>
            <person name="Parra G."/>
            <person name="Lardier G."/>
            <person name="Chapple C."/>
            <person name="McKernan K.J."/>
            <person name="McEwan P."/>
            <person name="Bosak S."/>
            <person name="Kellis M."/>
            <person name="Volff J.-N."/>
            <person name="Guigo R."/>
            <person name="Zody M.C."/>
            <person name="Mesirov J."/>
            <person name="Lindblad-Toh K."/>
            <person name="Birren B."/>
            <person name="Nusbaum C."/>
            <person name="Kahn D."/>
            <person name="Robinson-Rechavi M."/>
            <person name="Laudet V."/>
            <person name="Schachter V."/>
            <person name="Quetier F."/>
            <person name="Saurin W."/>
            <person name="Scarpelli C."/>
            <person name="Wincker P."/>
            <person name="Lander E.S."/>
            <person name="Weissenbach J."/>
            <person name="Roest Crollius H."/>
        </authorList>
    </citation>
    <scope>NUCLEOTIDE SEQUENCE [LARGE SCALE GENOMIC DNA]</scope>
</reference>
<comment type="subcellular location">
    <subcellularLocation>
        <location evidence="1">Membrane</location>
        <topology evidence="1">Multi-pass membrane protein</topology>
    </subcellularLocation>
</comment>
<name>H3C2I1_TETNG</name>
<feature type="transmembrane region" description="Helical" evidence="8">
    <location>
        <begin position="200"/>
        <end position="220"/>
    </location>
</feature>
<reference evidence="10" key="2">
    <citation type="submission" date="2025-08" db="UniProtKB">
        <authorList>
            <consortium name="Ensembl"/>
        </authorList>
    </citation>
    <scope>IDENTIFICATION</scope>
</reference>
<feature type="domain" description="G-protein coupled receptors family 1 profile" evidence="9">
    <location>
        <begin position="51"/>
        <end position="308"/>
    </location>
</feature>
<dbReference type="InterPro" id="IPR000276">
    <property type="entry name" value="GPCR_Rhodpsn"/>
</dbReference>
<dbReference type="Pfam" id="PF00001">
    <property type="entry name" value="7tm_1"/>
    <property type="match status" value="1"/>
</dbReference>
<dbReference type="PRINTS" id="PR00237">
    <property type="entry name" value="GPCRRHODOPSN"/>
</dbReference>
<dbReference type="GO" id="GO:0004930">
    <property type="term" value="F:G protein-coupled receptor activity"/>
    <property type="evidence" value="ECO:0007669"/>
    <property type="project" value="UniProtKB-KW"/>
</dbReference>
<dbReference type="PROSITE" id="PS50262">
    <property type="entry name" value="G_PROTEIN_RECEP_F1_2"/>
    <property type="match status" value="1"/>
</dbReference>
<evidence type="ECO:0000256" key="5">
    <source>
        <dbReference type="ARBA" id="ARBA00023136"/>
    </source>
</evidence>
<dbReference type="AlphaFoldDB" id="H3C2I1"/>
<proteinExistence type="predicted"/>
<keyword evidence="4" id="KW-0297">G-protein coupled receptor</keyword>
<evidence type="ECO:0000313" key="10">
    <source>
        <dbReference type="Ensembl" id="ENSTNIP00000002449.1"/>
    </source>
</evidence>
<dbReference type="GO" id="GO:0007602">
    <property type="term" value="P:phototransduction"/>
    <property type="evidence" value="ECO:0007669"/>
    <property type="project" value="Ensembl"/>
</dbReference>
<keyword evidence="3 8" id="KW-1133">Transmembrane helix</keyword>
<evidence type="ECO:0000256" key="2">
    <source>
        <dbReference type="ARBA" id="ARBA00022692"/>
    </source>
</evidence>
<feature type="transmembrane region" description="Helical" evidence="8">
    <location>
        <begin position="284"/>
        <end position="311"/>
    </location>
</feature>
<evidence type="ECO:0000256" key="4">
    <source>
        <dbReference type="ARBA" id="ARBA00023040"/>
    </source>
</evidence>
<dbReference type="InterPro" id="IPR017452">
    <property type="entry name" value="GPCR_Rhodpsn_7TM"/>
</dbReference>
<feature type="transmembrane region" description="Helical" evidence="8">
    <location>
        <begin position="251"/>
        <end position="278"/>
    </location>
</feature>
<evidence type="ECO:0000256" key="1">
    <source>
        <dbReference type="ARBA" id="ARBA00004141"/>
    </source>
</evidence>
<keyword evidence="2 8" id="KW-0812">Transmembrane</keyword>
<dbReference type="GeneTree" id="ENSGT01120000271854"/>
<dbReference type="InParanoid" id="H3C2I1"/>
<keyword evidence="7" id="KW-0807">Transducer</keyword>
<accession>H3C2I1</accession>
<organism evidence="10 11">
    <name type="scientific">Tetraodon nigroviridis</name>
    <name type="common">Spotted green pufferfish</name>
    <name type="synonym">Chelonodon nigroviridis</name>
    <dbReference type="NCBI Taxonomy" id="99883"/>
    <lineage>
        <taxon>Eukaryota</taxon>
        <taxon>Metazoa</taxon>
        <taxon>Chordata</taxon>
        <taxon>Craniata</taxon>
        <taxon>Vertebrata</taxon>
        <taxon>Euteleostomi</taxon>
        <taxon>Actinopterygii</taxon>
        <taxon>Neopterygii</taxon>
        <taxon>Teleostei</taxon>
        <taxon>Neoteleostei</taxon>
        <taxon>Acanthomorphata</taxon>
        <taxon>Eupercaria</taxon>
        <taxon>Tetraodontiformes</taxon>
        <taxon>Tetradontoidea</taxon>
        <taxon>Tetraodontidae</taxon>
        <taxon>Tetraodon</taxon>
    </lineage>
</organism>
<evidence type="ECO:0000256" key="6">
    <source>
        <dbReference type="ARBA" id="ARBA00023170"/>
    </source>
</evidence>
<keyword evidence="11" id="KW-1185">Reference proteome</keyword>
<protein>
    <submittedName>
        <fullName evidence="10">Opsin 8, group member c</fullName>
    </submittedName>
</protein>
<keyword evidence="6" id="KW-0675">Receptor</keyword>
<evidence type="ECO:0000256" key="3">
    <source>
        <dbReference type="ARBA" id="ARBA00022989"/>
    </source>
</evidence>
<sequence length="315" mass="35496">ARTGGSVLPRKARFPHHLFKRNADSWSGLSWMHESVALFSTTVKFLLSAVGNGMVLLTYQRSRKRMGASVVLYVNLALADLSCCTLFYPVSIASYFQHAWQGGSASCAYCGFGYHVLSLCSMLTVTAISSLRYLKVCNYSFYAVWTKAANMQKTCCFIWLVAAVWSSFPLLGWGKYILEPPGLSCIVGGGDNQTSVSDTVYVVCSFSLFTLIPFLIIVVPQCQIICTVARASCQVSGERIRNRMNRIEKRLTWMFFCVSLGFVMAWFPYTMVSFLFFFNKGHQYMALWGFVILGLLAKFSHVYNPFIYFFINLGF</sequence>
<dbReference type="Gene3D" id="1.20.1070.10">
    <property type="entry name" value="Rhodopsin 7-helix transmembrane proteins"/>
    <property type="match status" value="1"/>
</dbReference>